<dbReference type="GO" id="GO:0016197">
    <property type="term" value="P:endosomal transport"/>
    <property type="evidence" value="ECO:0007669"/>
    <property type="project" value="InterPro"/>
</dbReference>
<keyword evidence="2" id="KW-1185">Reference proteome</keyword>
<evidence type="ECO:0000313" key="2">
    <source>
        <dbReference type="Proteomes" id="UP001165289"/>
    </source>
</evidence>
<comment type="caution">
    <text evidence="1">The sequence shown here is derived from an EMBL/GenBank/DDBJ whole genome shotgun (WGS) entry which is preliminary data.</text>
</comment>
<dbReference type="InterPro" id="IPR029392">
    <property type="entry name" value="AP-5_subunit_s1"/>
</dbReference>
<dbReference type="EMBL" id="JAKMXF010000011">
    <property type="protein sequence ID" value="KAI6661607.1"/>
    <property type="molecule type" value="Genomic_DNA"/>
</dbReference>
<dbReference type="Proteomes" id="UP001165289">
    <property type="component" value="Unassembled WGS sequence"/>
</dbReference>
<proteinExistence type="predicted"/>
<name>A0AAV7KJQ4_9METZ</name>
<dbReference type="PANTHER" id="PTHR16120">
    <property type="entry name" value="AP-5 COMPLEX SUBUNIT SIGMA-1"/>
    <property type="match status" value="1"/>
</dbReference>
<dbReference type="Pfam" id="PF15001">
    <property type="entry name" value="AP-5_subunit_s1"/>
    <property type="match status" value="1"/>
</dbReference>
<dbReference type="PANTHER" id="PTHR16120:SF0">
    <property type="entry name" value="AP-5 COMPLEX SUBUNIT SIGMA-1"/>
    <property type="match status" value="1"/>
</dbReference>
<dbReference type="GO" id="GO:0030119">
    <property type="term" value="C:AP-type membrane coat adaptor complex"/>
    <property type="evidence" value="ECO:0007669"/>
    <property type="project" value="InterPro"/>
</dbReference>
<dbReference type="GO" id="GO:0005770">
    <property type="term" value="C:late endosome"/>
    <property type="evidence" value="ECO:0007669"/>
    <property type="project" value="TreeGrafter"/>
</dbReference>
<gene>
    <name evidence="1" type="ORF">LOD99_13480</name>
</gene>
<dbReference type="AlphaFoldDB" id="A0AAV7KJQ4"/>
<protein>
    <submittedName>
        <fullName evidence="1">AP-5 complex subunit sigma-1-like</fullName>
    </submittedName>
</protein>
<dbReference type="GO" id="GO:0000724">
    <property type="term" value="P:double-strand break repair via homologous recombination"/>
    <property type="evidence" value="ECO:0007669"/>
    <property type="project" value="InterPro"/>
</dbReference>
<accession>A0AAV7KJQ4</accession>
<sequence length="194" mass="21659">MVLGFVIAKISSTSWHLIHSTLYPHPSPVSTENSHLGASPITSVDARENRKDSIAEVVRRIQIEFAFQFSANYLASSSKTDESNISVNGTFLLYSNDPFSNQQIVVWRVNSGITYALICDTNENLSLAEYVLEVLIRVILDNMSQEMTAPKILLEADKITGILHVFLPSGTLLFMNHKIVRHLEKELEAILSAK</sequence>
<evidence type="ECO:0000313" key="1">
    <source>
        <dbReference type="EMBL" id="KAI6661607.1"/>
    </source>
</evidence>
<dbReference type="GO" id="GO:0005764">
    <property type="term" value="C:lysosome"/>
    <property type="evidence" value="ECO:0007669"/>
    <property type="project" value="TreeGrafter"/>
</dbReference>
<organism evidence="1 2">
    <name type="scientific">Oopsacas minuta</name>
    <dbReference type="NCBI Taxonomy" id="111878"/>
    <lineage>
        <taxon>Eukaryota</taxon>
        <taxon>Metazoa</taxon>
        <taxon>Porifera</taxon>
        <taxon>Hexactinellida</taxon>
        <taxon>Hexasterophora</taxon>
        <taxon>Lyssacinosida</taxon>
        <taxon>Leucopsacidae</taxon>
        <taxon>Oopsacas</taxon>
    </lineage>
</organism>
<reference evidence="1 2" key="1">
    <citation type="journal article" date="2023" name="BMC Biol.">
        <title>The compact genome of the sponge Oopsacas minuta (Hexactinellida) is lacking key metazoan core genes.</title>
        <authorList>
            <person name="Santini S."/>
            <person name="Schenkelaars Q."/>
            <person name="Jourda C."/>
            <person name="Duchesne M."/>
            <person name="Belahbib H."/>
            <person name="Rocher C."/>
            <person name="Selva M."/>
            <person name="Riesgo A."/>
            <person name="Vervoort M."/>
            <person name="Leys S.P."/>
            <person name="Kodjabachian L."/>
            <person name="Le Bivic A."/>
            <person name="Borchiellini C."/>
            <person name="Claverie J.M."/>
            <person name="Renard E."/>
        </authorList>
    </citation>
    <scope>NUCLEOTIDE SEQUENCE [LARGE SCALE GENOMIC DNA]</scope>
    <source>
        <strain evidence="1">SPO-2</strain>
    </source>
</reference>
<dbReference type="GO" id="GO:0005829">
    <property type="term" value="C:cytosol"/>
    <property type="evidence" value="ECO:0007669"/>
    <property type="project" value="TreeGrafter"/>
</dbReference>